<dbReference type="eggNOG" id="COG0847">
    <property type="taxonomic scope" value="Bacteria"/>
</dbReference>
<dbReference type="HOGENOM" id="CLU_1947796_0_0_6"/>
<name>C6AR18_TERTT</name>
<dbReference type="Proteomes" id="UP000009080">
    <property type="component" value="Chromosome"/>
</dbReference>
<gene>
    <name evidence="1" type="ordered locus">TERTU_2386</name>
</gene>
<dbReference type="InterPro" id="IPR012337">
    <property type="entry name" value="RNaseH-like_sf"/>
</dbReference>
<dbReference type="RefSeq" id="WP_015820956.1">
    <property type="nucleotide sequence ID" value="NC_012997.1"/>
</dbReference>
<evidence type="ECO:0000313" key="2">
    <source>
        <dbReference type="Proteomes" id="UP000009080"/>
    </source>
</evidence>
<reference evidence="1 2" key="1">
    <citation type="journal article" date="2009" name="PLoS ONE">
        <title>The complete genome of Teredinibacter turnerae T7901: an intracellular endosymbiont of marine wood-boring bivalves (shipworms).</title>
        <authorList>
            <person name="Yang J.C."/>
            <person name="Madupu R."/>
            <person name="Durkin A.S."/>
            <person name="Ekborg N.A."/>
            <person name="Pedamallu C.S."/>
            <person name="Hostetler J.B."/>
            <person name="Radune D."/>
            <person name="Toms B.S."/>
            <person name="Henrissat B."/>
            <person name="Coutinho P.M."/>
            <person name="Schwarz S."/>
            <person name="Field L."/>
            <person name="Trindade-Silva A.E."/>
            <person name="Soares C.A.G."/>
            <person name="Elshahawi S."/>
            <person name="Hanora A."/>
            <person name="Schmidt E.W."/>
            <person name="Haygood M.G."/>
            <person name="Posfai J."/>
            <person name="Benner J."/>
            <person name="Madinger C."/>
            <person name="Nove J."/>
            <person name="Anton B."/>
            <person name="Chaudhary K."/>
            <person name="Foster J."/>
            <person name="Holman A."/>
            <person name="Kumar S."/>
            <person name="Lessard P.A."/>
            <person name="Luyten Y.A."/>
            <person name="Slatko B."/>
            <person name="Wood N."/>
            <person name="Wu B."/>
            <person name="Teplitski M."/>
            <person name="Mougous J.D."/>
            <person name="Ward N."/>
            <person name="Eisen J.A."/>
            <person name="Badger J.H."/>
            <person name="Distel D.L."/>
        </authorList>
    </citation>
    <scope>NUCLEOTIDE SEQUENCE [LARGE SCALE GENOMIC DNA]</scope>
    <source>
        <strain evidence="2">ATCC 39867 / T7901</strain>
    </source>
</reference>
<sequence length="129" mass="14812">MSVSLGWLSQSQVGNTAESIHGITRAELLRDGLPAIEVVKQLNTFLTESDVVLYSDAHRWDGDWVDTLYYTVKVDKLFYLVSIYDLIGNDKADQFDKHFSRVAESGKYRHHRAADDVEMIYKAYYQIMG</sequence>
<evidence type="ECO:0000313" key="1">
    <source>
        <dbReference type="EMBL" id="ACS93562.1"/>
    </source>
</evidence>
<dbReference type="GO" id="GO:0003676">
    <property type="term" value="F:nucleic acid binding"/>
    <property type="evidence" value="ECO:0007669"/>
    <property type="project" value="InterPro"/>
</dbReference>
<dbReference type="AlphaFoldDB" id="C6AR18"/>
<accession>C6AR18</accession>
<dbReference type="KEGG" id="ttu:TERTU_2386"/>
<dbReference type="InterPro" id="IPR036397">
    <property type="entry name" value="RNaseH_sf"/>
</dbReference>
<dbReference type="Gene3D" id="3.30.420.10">
    <property type="entry name" value="Ribonuclease H-like superfamily/Ribonuclease H"/>
    <property type="match status" value="1"/>
</dbReference>
<organism evidence="1 2">
    <name type="scientific">Teredinibacter turnerae (strain ATCC 39867 / T7901)</name>
    <dbReference type="NCBI Taxonomy" id="377629"/>
    <lineage>
        <taxon>Bacteria</taxon>
        <taxon>Pseudomonadati</taxon>
        <taxon>Pseudomonadota</taxon>
        <taxon>Gammaproteobacteria</taxon>
        <taxon>Cellvibrionales</taxon>
        <taxon>Cellvibrionaceae</taxon>
        <taxon>Teredinibacter</taxon>
    </lineage>
</organism>
<dbReference type="EMBL" id="CP001614">
    <property type="protein sequence ID" value="ACS93562.1"/>
    <property type="molecule type" value="Genomic_DNA"/>
</dbReference>
<keyword evidence="2" id="KW-1185">Reference proteome</keyword>
<dbReference type="SUPFAM" id="SSF53098">
    <property type="entry name" value="Ribonuclease H-like"/>
    <property type="match status" value="1"/>
</dbReference>
<protein>
    <submittedName>
        <fullName evidence="1">Uncharacterized protein</fullName>
    </submittedName>
</protein>
<proteinExistence type="predicted"/>
<dbReference type="STRING" id="377629.TERTU_2386"/>